<dbReference type="InterPro" id="IPR049625">
    <property type="entry name" value="Glyco_transf_61_cat"/>
</dbReference>
<feature type="repeat" description="TPR" evidence="3">
    <location>
        <begin position="139"/>
        <end position="172"/>
    </location>
</feature>
<dbReference type="SUPFAM" id="SSF48452">
    <property type="entry name" value="TPR-like"/>
    <property type="match status" value="3"/>
</dbReference>
<sequence length="949" mass="107427">MSTEEYIRQARIYLNRGKLTEAIEFCNKAIELQPFSPSAYTTLGEILEAQGDPTAARDAFVQALEISPQFFLAHAYLGQLYSDYAWLDEAVFHYRQALDLKPDWAAVHYNLGNVFHKQGNLLGAIDCYRKAIAQKPDYLDALYNLAVVLDENSQLEAAMDTYRQAIALKPDYVEAYSNLGVILLKEDRAAEAIEVYQRAIEIKPDWATLHNNLGQALLDKSPERAIASYLTAIELEPDMVLAHYNLGKAWQLQGEHSAALACFERAIEIDSDYISGYTDAGFSLMVLGKIAEAMPYFERAIALKPDFVEAYCRLGDRRRVAAVEDDELSRAIAACDRFLTALTGRKKEEGSSATDFVADVTDVKDRRKKEEKETIPNAQFPIPNSQGPIPNAQLPIAEICDNLAEIYLHLGNALTEYGGHESAAAYYQKALQIQPQNAEIYWRLGNSLAQQQRLGAAIAVYRMALTIQPALPQVYFELAKLLEKQGRWERAIDYYQKVLELQLQGYGEQKEWKKQSFILPDNTSIKPPKGIYLSSWDWLVNAKLDADNYVEFFWQPAPEASAENIPNSQFARSNSKLANSDCTGLTCGLCLQRLSKWFDPVHLGWGVCRLSNSQPIPVQSPKTFVAAIPNGRVWIVPQENYWLICKAIAVITPDNYLLADVSRDYPGFLPGCEKHDVRKHSVFQLESFPALKQIDGSVAVLSGLSGNVYFHWMVDVLPRIELLRHSGRDLAEIDWFLVNSCQHQFQRESLRILGIPEEKVLESDRLPHIQATELIVPSFAGYLGWPSGWAMDFLRREFLKGIIPSSLYPKRIYISRSKARYRRVLNEEDAIEVLEKFGFVSILPESMSLAEQIAHFYHAEVIVAAHGSGLTNTIFCRQGTKVIELVSPHYISHYYWGISQYLQLEHYFLAGEAFECYPIRQLMYQNSLTEDILVNLSSLKRMVEVVGLS</sequence>
<accession>K9VB78</accession>
<keyword evidence="6" id="KW-1185">Reference proteome</keyword>
<feature type="repeat" description="TPR" evidence="3">
    <location>
        <begin position="173"/>
        <end position="206"/>
    </location>
</feature>
<evidence type="ECO:0000256" key="1">
    <source>
        <dbReference type="ARBA" id="ARBA00022737"/>
    </source>
</evidence>
<dbReference type="InterPro" id="IPR019734">
    <property type="entry name" value="TPR_rpt"/>
</dbReference>
<dbReference type="KEGG" id="oni:Osc7112_0030"/>
<dbReference type="SMART" id="SM00028">
    <property type="entry name" value="TPR"/>
    <property type="match status" value="12"/>
</dbReference>
<dbReference type="Pfam" id="PF13424">
    <property type="entry name" value="TPR_12"/>
    <property type="match status" value="1"/>
</dbReference>
<dbReference type="GO" id="GO:0009279">
    <property type="term" value="C:cell outer membrane"/>
    <property type="evidence" value="ECO:0007669"/>
    <property type="project" value="TreeGrafter"/>
</dbReference>
<dbReference type="Pfam" id="PF04577">
    <property type="entry name" value="Glyco_transf_61"/>
    <property type="match status" value="1"/>
</dbReference>
<protein>
    <submittedName>
        <fullName evidence="5">Tetratricopeptide TPR_2 repeat-containing protein</fullName>
    </submittedName>
</protein>
<feature type="repeat" description="TPR" evidence="3">
    <location>
        <begin position="274"/>
        <end position="307"/>
    </location>
</feature>
<feature type="domain" description="Glycosyltransferase 61 catalytic" evidence="4">
    <location>
        <begin position="709"/>
        <end position="883"/>
    </location>
</feature>
<reference evidence="5 6" key="1">
    <citation type="submission" date="2012-05" db="EMBL/GenBank/DDBJ databases">
        <title>Finished chromosome of genome of Oscillatoria sp. PCC 7112.</title>
        <authorList>
            <consortium name="US DOE Joint Genome Institute"/>
            <person name="Gugger M."/>
            <person name="Coursin T."/>
            <person name="Rippka R."/>
            <person name="Tandeau De Marsac N."/>
            <person name="Huntemann M."/>
            <person name="Wei C.-L."/>
            <person name="Han J."/>
            <person name="Detter J.C."/>
            <person name="Han C."/>
            <person name="Tapia R."/>
            <person name="Davenport K."/>
            <person name="Daligault H."/>
            <person name="Erkkila T."/>
            <person name="Gu W."/>
            <person name="Munk A.C.C."/>
            <person name="Teshima H."/>
            <person name="Xu Y."/>
            <person name="Chain P."/>
            <person name="Chen A."/>
            <person name="Krypides N."/>
            <person name="Mavromatis K."/>
            <person name="Markowitz V."/>
            <person name="Szeto E."/>
            <person name="Ivanova N."/>
            <person name="Mikhailova N."/>
            <person name="Ovchinnikova G."/>
            <person name="Pagani I."/>
            <person name="Pati A."/>
            <person name="Goodwin L."/>
            <person name="Peters L."/>
            <person name="Pitluck S."/>
            <person name="Woyke T."/>
            <person name="Kerfeld C."/>
        </authorList>
    </citation>
    <scope>NUCLEOTIDE SEQUENCE [LARGE SCALE GENOMIC DNA]</scope>
    <source>
        <strain evidence="5 6">PCC 7112</strain>
    </source>
</reference>
<feature type="repeat" description="TPR" evidence="3">
    <location>
        <begin position="472"/>
        <end position="505"/>
    </location>
</feature>
<dbReference type="HOGENOM" id="CLU_012615_0_0_3"/>
<dbReference type="GO" id="GO:0046813">
    <property type="term" value="P:receptor-mediated virion attachment to host cell"/>
    <property type="evidence" value="ECO:0007669"/>
    <property type="project" value="TreeGrafter"/>
</dbReference>
<name>K9VB78_9CYAN</name>
<dbReference type="GO" id="GO:0016757">
    <property type="term" value="F:glycosyltransferase activity"/>
    <property type="evidence" value="ECO:0007669"/>
    <property type="project" value="InterPro"/>
</dbReference>
<dbReference type="Gene3D" id="1.25.40.10">
    <property type="entry name" value="Tetratricopeptide repeat domain"/>
    <property type="match status" value="5"/>
</dbReference>
<dbReference type="AlphaFoldDB" id="K9VB78"/>
<dbReference type="Pfam" id="PF13414">
    <property type="entry name" value="TPR_11"/>
    <property type="match status" value="4"/>
</dbReference>
<evidence type="ECO:0000259" key="4">
    <source>
        <dbReference type="Pfam" id="PF04577"/>
    </source>
</evidence>
<dbReference type="PANTHER" id="PTHR44858:SF1">
    <property type="entry name" value="UDP-N-ACETYLGLUCOSAMINE--PEPTIDE N-ACETYLGLUCOSAMINYLTRANSFERASE SPINDLY-RELATED"/>
    <property type="match status" value="1"/>
</dbReference>
<dbReference type="Pfam" id="PF00515">
    <property type="entry name" value="TPR_1"/>
    <property type="match status" value="1"/>
</dbReference>
<proteinExistence type="predicted"/>
<feature type="repeat" description="TPR" evidence="3">
    <location>
        <begin position="37"/>
        <end position="70"/>
    </location>
</feature>
<feature type="repeat" description="TPR" evidence="3">
    <location>
        <begin position="71"/>
        <end position="104"/>
    </location>
</feature>
<dbReference type="InterPro" id="IPR011990">
    <property type="entry name" value="TPR-like_helical_dom_sf"/>
</dbReference>
<dbReference type="eggNOG" id="COG0457">
    <property type="taxonomic scope" value="Bacteria"/>
</dbReference>
<dbReference type="STRING" id="179408.Osc7112_0030"/>
<feature type="repeat" description="TPR" evidence="3">
    <location>
        <begin position="404"/>
        <end position="437"/>
    </location>
</feature>
<dbReference type="PANTHER" id="PTHR44858">
    <property type="entry name" value="TETRATRICOPEPTIDE REPEAT PROTEIN 6"/>
    <property type="match status" value="1"/>
</dbReference>
<keyword evidence="2 3" id="KW-0802">TPR repeat</keyword>
<dbReference type="PROSITE" id="PS50293">
    <property type="entry name" value="TPR_REGION"/>
    <property type="match status" value="3"/>
</dbReference>
<evidence type="ECO:0000313" key="6">
    <source>
        <dbReference type="Proteomes" id="UP000010478"/>
    </source>
</evidence>
<dbReference type="EMBL" id="CP003614">
    <property type="protein sequence ID" value="AFZ04677.1"/>
    <property type="molecule type" value="Genomic_DNA"/>
</dbReference>
<evidence type="ECO:0000256" key="2">
    <source>
        <dbReference type="ARBA" id="ARBA00022803"/>
    </source>
</evidence>
<dbReference type="InterPro" id="IPR050498">
    <property type="entry name" value="Ycf3"/>
</dbReference>
<evidence type="ECO:0000313" key="5">
    <source>
        <dbReference type="EMBL" id="AFZ04677.1"/>
    </source>
</evidence>
<gene>
    <name evidence="5" type="ORF">Osc7112_0030</name>
</gene>
<dbReference type="eggNOG" id="COG4421">
    <property type="taxonomic scope" value="Bacteria"/>
</dbReference>
<feature type="repeat" description="TPR" evidence="3">
    <location>
        <begin position="240"/>
        <end position="273"/>
    </location>
</feature>
<dbReference type="PROSITE" id="PS50005">
    <property type="entry name" value="TPR"/>
    <property type="match status" value="11"/>
</dbReference>
<dbReference type="RefSeq" id="WP_015174016.1">
    <property type="nucleotide sequence ID" value="NC_019729.1"/>
</dbReference>
<feature type="repeat" description="TPR" evidence="3">
    <location>
        <begin position="3"/>
        <end position="36"/>
    </location>
</feature>
<feature type="repeat" description="TPR" evidence="3">
    <location>
        <begin position="105"/>
        <end position="138"/>
    </location>
</feature>
<keyword evidence="1" id="KW-0677">Repeat</keyword>
<evidence type="ECO:0000256" key="3">
    <source>
        <dbReference type="PROSITE-ProRule" id="PRU00339"/>
    </source>
</evidence>
<feature type="repeat" description="TPR" evidence="3">
    <location>
        <begin position="438"/>
        <end position="471"/>
    </location>
</feature>
<dbReference type="Pfam" id="PF13181">
    <property type="entry name" value="TPR_8"/>
    <property type="match status" value="3"/>
</dbReference>
<dbReference type="Proteomes" id="UP000010478">
    <property type="component" value="Chromosome"/>
</dbReference>
<dbReference type="OrthoDB" id="182122at2"/>
<organism evidence="5 6">
    <name type="scientific">Phormidium nigroviride PCC 7112</name>
    <dbReference type="NCBI Taxonomy" id="179408"/>
    <lineage>
        <taxon>Bacteria</taxon>
        <taxon>Bacillati</taxon>
        <taxon>Cyanobacteriota</taxon>
        <taxon>Cyanophyceae</taxon>
        <taxon>Oscillatoriophycideae</taxon>
        <taxon>Oscillatoriales</taxon>
        <taxon>Oscillatoriaceae</taxon>
        <taxon>Phormidium</taxon>
    </lineage>
</organism>